<dbReference type="Pfam" id="PF01326">
    <property type="entry name" value="PPDK_N"/>
    <property type="match status" value="1"/>
</dbReference>
<reference evidence="18" key="1">
    <citation type="submission" date="2021-11" db="EMBL/GenBank/DDBJ databases">
        <title>Description of novel Chryseobacterium species.</title>
        <authorList>
            <person name="Saticioglu I.B."/>
            <person name="Ay H."/>
            <person name="Altun S."/>
            <person name="Duman M."/>
        </authorList>
    </citation>
    <scope>NUCLEOTIDE SEQUENCE</scope>
    <source>
        <strain evidence="18">C-39</strain>
    </source>
</reference>
<evidence type="ECO:0000313" key="20">
    <source>
        <dbReference type="Proteomes" id="UP001107960"/>
    </source>
</evidence>
<comment type="caution">
    <text evidence="18">The sequence shown here is derived from an EMBL/GenBank/DDBJ whole genome shotgun (WGS) entry which is preliminary data.</text>
</comment>
<dbReference type="GO" id="GO:0046872">
    <property type="term" value="F:metal ion binding"/>
    <property type="evidence" value="ECO:0007669"/>
    <property type="project" value="UniProtKB-KW"/>
</dbReference>
<comment type="cofactor">
    <cofactor evidence="1">
        <name>Mg(2+)</name>
        <dbReference type="ChEBI" id="CHEBI:18420"/>
    </cofactor>
</comment>
<dbReference type="EMBL" id="JAJJML010000001">
    <property type="protein sequence ID" value="MCC9032648.1"/>
    <property type="molecule type" value="Genomic_DNA"/>
</dbReference>
<accession>A0A9Q3YQ64</accession>
<keyword evidence="15" id="KW-0732">Signal</keyword>
<feature type="signal peptide" evidence="15">
    <location>
        <begin position="1"/>
        <end position="18"/>
    </location>
</feature>
<dbReference type="EMBL" id="JACXXP010000006">
    <property type="protein sequence ID" value="MBD3904518.1"/>
    <property type="molecule type" value="Genomic_DNA"/>
</dbReference>
<dbReference type="RefSeq" id="WP_191179063.1">
    <property type="nucleotide sequence ID" value="NZ_JACXXP010000006.1"/>
</dbReference>
<keyword evidence="19" id="KW-1185">Reference proteome</keyword>
<comment type="pathway">
    <text evidence="3">Carbohydrate biosynthesis; gluconeogenesis.</text>
</comment>
<keyword evidence="7" id="KW-0808">Transferase</keyword>
<dbReference type="InterPro" id="IPR006319">
    <property type="entry name" value="PEP_synth"/>
</dbReference>
<evidence type="ECO:0000256" key="6">
    <source>
        <dbReference type="ARBA" id="ARBA00021623"/>
    </source>
</evidence>
<keyword evidence="11" id="KW-0067">ATP-binding</keyword>
<evidence type="ECO:0000313" key="17">
    <source>
        <dbReference type="EMBL" id="MBD3904518.1"/>
    </source>
</evidence>
<evidence type="ECO:0000256" key="10">
    <source>
        <dbReference type="ARBA" id="ARBA00022777"/>
    </source>
</evidence>
<dbReference type="InterPro" id="IPR002192">
    <property type="entry name" value="PPDK_AMP/ATP-bd"/>
</dbReference>
<dbReference type="InterPro" id="IPR013815">
    <property type="entry name" value="ATP_grasp_subdomain_1"/>
</dbReference>
<keyword evidence="10" id="KW-0418">Kinase</keyword>
<evidence type="ECO:0000256" key="14">
    <source>
        <dbReference type="ARBA" id="ARBA00047700"/>
    </source>
</evidence>
<keyword evidence="9" id="KW-0547">Nucleotide-binding</keyword>
<proteinExistence type="inferred from homology"/>
<evidence type="ECO:0000256" key="15">
    <source>
        <dbReference type="SAM" id="SignalP"/>
    </source>
</evidence>
<reference evidence="17" key="3">
    <citation type="submission" date="2024-05" db="EMBL/GenBank/DDBJ databases">
        <title>Description of novel Chryseobacterium sp. strain C-2.</title>
        <authorList>
            <person name="Saticioglu I.B."/>
        </authorList>
    </citation>
    <scope>NUCLEOTIDE SEQUENCE</scope>
    <source>
        <strain evidence="17">C-2</strain>
    </source>
</reference>
<keyword evidence="8" id="KW-0479">Metal-binding</keyword>
<feature type="chain" id="PRO_5040106765" description="Phosphoenolpyruvate synthase" evidence="15">
    <location>
        <begin position="19"/>
        <end position="627"/>
    </location>
</feature>
<protein>
    <recommendedName>
        <fullName evidence="6">Phosphoenolpyruvate synthase</fullName>
        <ecNumber evidence="5">2.7.9.2</ecNumber>
    </recommendedName>
    <alternativeName>
        <fullName evidence="13">Pyruvate, water dikinase</fullName>
    </alternativeName>
</protein>
<evidence type="ECO:0000256" key="9">
    <source>
        <dbReference type="ARBA" id="ARBA00022741"/>
    </source>
</evidence>
<dbReference type="Gene3D" id="3.30.1490.20">
    <property type="entry name" value="ATP-grasp fold, A domain"/>
    <property type="match status" value="1"/>
</dbReference>
<sequence length="627" mass="72502">MKNILLFLFLTFSLLSYSQDNYVHSITKKQQFLNLSGKPLTDKFTNMKSVKVVYDYSAKKLYFFNSTRYTYHYDFCVKVLGYSEENGDFNKQSYNPTNNRAYLLANINYLADSDDWVMELAASDEMNAGLINFFFNEVSKNVFFKDKLKFYLNSPHVIGLNSKKALKIPTVFSDFIFKRITEQSIEKASSVGILKKYDLQKKQDFNPSSDEIIVINTTPEFIPTVKGIIITELQTPLSHLVLLAKNRNIPVYVDTKIWERESVNNLLGKKVELITKDNSYSLKASQKPIPVKKTVKEIVLKRDLSVTDLVDLEKVTPLNIVHSIGSKATNLGLLKQIQKEMKSFKTPEYAFAIPFYYFDQHIKDNHFQDKINALYAIPKDSVKLLEKELKAFRKTVKNSKVNPELLKKIEEKLNAQSDFKNFRFRSSTNAEDMEGFNGAGLYDSKTAIIGDADKTIEKAILDVWSSFWNFRAFQERDLFGINHESCAMGVLVHRSFPDEKANGVLVTKNLYRDRYDGITVNVQLGEESVVKPEPGVACDEFYCHNFNYLGSFVVDYRSTSSLNNRKPILTETEIKKLFDISPVLERKMYLLWQKRKMAKKNYPLDIEFKYLGDENQLYIKQARAYMD</sequence>
<comment type="similarity">
    <text evidence="4">Belongs to the PEP-utilizing enzyme family.</text>
</comment>
<evidence type="ECO:0000256" key="11">
    <source>
        <dbReference type="ARBA" id="ARBA00022840"/>
    </source>
</evidence>
<evidence type="ECO:0000256" key="5">
    <source>
        <dbReference type="ARBA" id="ARBA00011996"/>
    </source>
</evidence>
<keyword evidence="18" id="KW-0670">Pyruvate</keyword>
<comment type="catalytic activity">
    <reaction evidence="14">
        <text>pyruvate + ATP + H2O = phosphoenolpyruvate + AMP + phosphate + 2 H(+)</text>
        <dbReference type="Rhea" id="RHEA:11364"/>
        <dbReference type="ChEBI" id="CHEBI:15361"/>
        <dbReference type="ChEBI" id="CHEBI:15377"/>
        <dbReference type="ChEBI" id="CHEBI:15378"/>
        <dbReference type="ChEBI" id="CHEBI:30616"/>
        <dbReference type="ChEBI" id="CHEBI:43474"/>
        <dbReference type="ChEBI" id="CHEBI:58702"/>
        <dbReference type="ChEBI" id="CHEBI:456215"/>
        <dbReference type="EC" id="2.7.9.2"/>
    </reaction>
</comment>
<dbReference type="GO" id="GO:0005524">
    <property type="term" value="F:ATP binding"/>
    <property type="evidence" value="ECO:0007669"/>
    <property type="project" value="UniProtKB-KW"/>
</dbReference>
<evidence type="ECO:0000259" key="16">
    <source>
        <dbReference type="Pfam" id="PF01326"/>
    </source>
</evidence>
<evidence type="ECO:0000256" key="1">
    <source>
        <dbReference type="ARBA" id="ARBA00001946"/>
    </source>
</evidence>
<reference evidence="19" key="2">
    <citation type="submission" date="2023-07" db="EMBL/GenBank/DDBJ databases">
        <title>Description of novel Chryseobacterium sp. strain C-2.</title>
        <authorList>
            <person name="Saticioglu I.B."/>
        </authorList>
    </citation>
    <scope>NUCLEOTIDE SEQUENCE [LARGE SCALE GENOMIC DNA]</scope>
    <source>
        <strain evidence="19">C-2</strain>
    </source>
</reference>
<organism evidence="18 20">
    <name type="scientific">Chryseobacterium muglaense</name>
    <dbReference type="NCBI Taxonomy" id="2893752"/>
    <lineage>
        <taxon>Bacteria</taxon>
        <taxon>Pseudomonadati</taxon>
        <taxon>Bacteroidota</taxon>
        <taxon>Flavobacteriia</taxon>
        <taxon>Flavobacteriales</taxon>
        <taxon>Weeksellaceae</taxon>
        <taxon>Chryseobacterium group</taxon>
        <taxon>Chryseobacterium</taxon>
    </lineage>
</organism>
<dbReference type="PANTHER" id="PTHR43030">
    <property type="entry name" value="PHOSPHOENOLPYRUVATE SYNTHASE"/>
    <property type="match status" value="1"/>
</dbReference>
<evidence type="ECO:0000256" key="8">
    <source>
        <dbReference type="ARBA" id="ARBA00022723"/>
    </source>
</evidence>
<evidence type="ECO:0000256" key="3">
    <source>
        <dbReference type="ARBA" id="ARBA00004742"/>
    </source>
</evidence>
<dbReference type="AlphaFoldDB" id="A0A9Q3YQ64"/>
<evidence type="ECO:0000256" key="4">
    <source>
        <dbReference type="ARBA" id="ARBA00007837"/>
    </source>
</evidence>
<keyword evidence="12" id="KW-0460">Magnesium</keyword>
<evidence type="ECO:0000256" key="12">
    <source>
        <dbReference type="ARBA" id="ARBA00022842"/>
    </source>
</evidence>
<dbReference type="PANTHER" id="PTHR43030:SF1">
    <property type="entry name" value="PHOSPHOENOLPYRUVATE SYNTHASE"/>
    <property type="match status" value="1"/>
</dbReference>
<comment type="function">
    <text evidence="2">Catalyzes the phosphorylation of pyruvate to phosphoenolpyruvate.</text>
</comment>
<feature type="domain" description="Pyruvate phosphate dikinase AMP/ATP-binding" evidence="16">
    <location>
        <begin position="322"/>
        <end position="623"/>
    </location>
</feature>
<evidence type="ECO:0000313" key="19">
    <source>
        <dbReference type="Proteomes" id="UP000603715"/>
    </source>
</evidence>
<gene>
    <name evidence="17" type="ORF">IEW27_07935</name>
    <name evidence="18" type="ORF">LNP80_00050</name>
</gene>
<dbReference type="Proteomes" id="UP001107960">
    <property type="component" value="Unassembled WGS sequence"/>
</dbReference>
<evidence type="ECO:0000313" key="18">
    <source>
        <dbReference type="EMBL" id="MCC9032648.1"/>
    </source>
</evidence>
<evidence type="ECO:0000256" key="2">
    <source>
        <dbReference type="ARBA" id="ARBA00002988"/>
    </source>
</evidence>
<dbReference type="Proteomes" id="UP000603715">
    <property type="component" value="Unassembled WGS sequence"/>
</dbReference>
<dbReference type="GO" id="GO:0008986">
    <property type="term" value="F:pyruvate, water dikinase activity"/>
    <property type="evidence" value="ECO:0007669"/>
    <property type="project" value="UniProtKB-EC"/>
</dbReference>
<dbReference type="SUPFAM" id="SSF56059">
    <property type="entry name" value="Glutathione synthetase ATP-binding domain-like"/>
    <property type="match status" value="1"/>
</dbReference>
<evidence type="ECO:0000256" key="13">
    <source>
        <dbReference type="ARBA" id="ARBA00033470"/>
    </source>
</evidence>
<dbReference type="EC" id="2.7.9.2" evidence="5"/>
<evidence type="ECO:0000256" key="7">
    <source>
        <dbReference type="ARBA" id="ARBA00022679"/>
    </source>
</evidence>
<name>A0A9Q3YQ64_9FLAO</name>